<reference evidence="1 3" key="1">
    <citation type="submission" date="2017-01" db="EMBL/GenBank/DDBJ databases">
        <authorList>
            <person name="Wolfgang W.J."/>
            <person name="Cole J."/>
            <person name="Wroblewski D."/>
            <person name="Mcginnis J."/>
            <person name="Musser K.A."/>
        </authorList>
    </citation>
    <scope>NUCLEOTIDE SEQUENCE [LARGE SCALE GENOMIC DNA]</scope>
    <source>
        <strain evidence="1 3">DSM 21643</strain>
    </source>
</reference>
<name>A0AB38DQJ6_9NEIS</name>
<dbReference type="Gene3D" id="3.90.1530.10">
    <property type="entry name" value="Conserved hypothetical protein from pyrococcus furiosus pfu- 392566-001, ParB domain"/>
    <property type="match status" value="1"/>
</dbReference>
<dbReference type="InterPro" id="IPR036086">
    <property type="entry name" value="ParB/Sulfiredoxin_sf"/>
</dbReference>
<dbReference type="KEGG" id="nzo:SAMEA4504057_0765"/>
<proteinExistence type="predicted"/>
<dbReference type="Proteomes" id="UP000193466">
    <property type="component" value="Unassembled WGS sequence"/>
</dbReference>
<dbReference type="SUPFAM" id="SSF110849">
    <property type="entry name" value="ParB/Sulfiredoxin"/>
    <property type="match status" value="1"/>
</dbReference>
<organism evidence="2 4">
    <name type="scientific">Neisseria zoodegmatis</name>
    <dbReference type="NCBI Taxonomy" id="326523"/>
    <lineage>
        <taxon>Bacteria</taxon>
        <taxon>Pseudomonadati</taxon>
        <taxon>Pseudomonadota</taxon>
        <taxon>Betaproteobacteria</taxon>
        <taxon>Neisseriales</taxon>
        <taxon>Neisseriaceae</taxon>
        <taxon>Neisseria</taxon>
    </lineage>
</organism>
<evidence type="ECO:0000313" key="1">
    <source>
        <dbReference type="EMBL" id="OSI09446.1"/>
    </source>
</evidence>
<gene>
    <name evidence="1" type="ORF">BWD10_09235</name>
    <name evidence="2" type="ORF">SAMEA4504057_00765</name>
</gene>
<sequence>MNDNEVANQEITFIPIEHLRLDPENPRLPSSLGRSEPEMLQYLADTTSIIELMSAISENGYFPGEPVVAIPNPDDPQSYLVVEGNRRLTAVKILNDHSVLNKSTSRIRELSEKTGNIQELPVVVKESRSAVLPYLGYRHITGVKQWEPLAKARYILQLYQAAEADSFLEKYKEVAQSIGSRSDYIKRNLDALAVYNLIESENFYGIEGLNELSLKFSILSTALADSKIAEFVGLRTQDGEDILNPIDNPNLLNIDSIKELTEWLFEKKEGATRVGDSRNLRKLSAIIGNKPALEAFRHGSELEIAYRLTSAVAEDFAQLLTEAENLLIKALSLTSTIEYSDAMYDLARQISKHIKTIGGILKDKKPGEEDDF</sequence>
<evidence type="ECO:0000313" key="2">
    <source>
        <dbReference type="EMBL" id="SNU79272.1"/>
    </source>
</evidence>
<reference evidence="2 4" key="2">
    <citation type="submission" date="2017-06" db="EMBL/GenBank/DDBJ databases">
        <authorList>
            <consortium name="Pathogen Informatics"/>
        </authorList>
    </citation>
    <scope>NUCLEOTIDE SEQUENCE [LARGE SCALE GENOMIC DNA]</scope>
    <source>
        <strain evidence="2 4">NCTC12230</strain>
    </source>
</reference>
<protein>
    <submittedName>
        <fullName evidence="1">Chromosome partitioning protein ParB</fullName>
    </submittedName>
    <submittedName>
        <fullName evidence="2">ParB/RepB/Spo0J family partition protein</fullName>
    </submittedName>
</protein>
<keyword evidence="3" id="KW-1185">Reference proteome</keyword>
<accession>A0AB38DQJ6</accession>
<dbReference type="AlphaFoldDB" id="A0AB38DQJ6"/>
<dbReference type="Proteomes" id="UP000215033">
    <property type="component" value="Chromosome 1"/>
</dbReference>
<evidence type="ECO:0000313" key="3">
    <source>
        <dbReference type="Proteomes" id="UP000193466"/>
    </source>
</evidence>
<dbReference type="EMBL" id="LT906434">
    <property type="protein sequence ID" value="SNU79272.1"/>
    <property type="molecule type" value="Genomic_DNA"/>
</dbReference>
<dbReference type="RefSeq" id="WP_085364080.1">
    <property type="nucleotide sequence ID" value="NZ_LT906434.1"/>
</dbReference>
<dbReference type="EMBL" id="MTBM01000013">
    <property type="protein sequence ID" value="OSI09446.1"/>
    <property type="molecule type" value="Genomic_DNA"/>
</dbReference>
<evidence type="ECO:0000313" key="4">
    <source>
        <dbReference type="Proteomes" id="UP000215033"/>
    </source>
</evidence>